<sequence length="746" mass="88391">MNSFQNTTPQLYIESLNKLKSDVLKLRVKGATFFNQQSLSFSFEENENSVVEYYYQSKPSKKKLLSFSQQHDLVSLIFGENVHIEVLKQSQHFLEFLTKNKQIQENQLRLIVDSSREQHPTIKKIIYDTLLNITDSLKKSLLNFLFSQIETLEQFDRLEVLFIVEFVEKCISKLNNKPLYFLFKLVRQTNISKAVSEILVKAIEKLIKQVNFTIDQKDKLCAELIKNNIKKNSQIIVSLKLLQIILNNIECGNGVNNKNSNKLFLDGNSNNDNDVDHLVENNLGTKKLIQKYESDYDLVNTLINNFSMLQNSARSLMKNSNTSPEEISCQTMEEERNYYEHIKKRESKKYRKQLNKSNSQESFQVQKDYAINTLWNFILKIENREVLSQCITYLISFYSNRKIKLFLQTFFLKLKNYSFKNILNIRNLIQLLTDYLIKYDSIIIPEHLGFSRHKCKKYLGKINLKLYIISHEKTNVNNMENTNKMIQLDLLLISSIHSIKKKIADKENINLDRIIISKTKNSKPLNDYEQLYSLNIRSNPILFANILNHNEISIETFLPQNIKNRIPSRILSKYFNKLFELLNITNEEISKSIWKILLKMPTDKKKLTTIKNLFDLSHEDQNQNQKTNKKKNLENNLIIDLENHNFYGLDNEIIIENEINLKKKKINNKINEQKINKDILKKIQNLFFYNLKVDSIIDLFKILYRLEIIYYLLKKNKKHSKWKNNFYKYNCLHYLINLLKLIKKKN</sequence>
<evidence type="ECO:0000313" key="2">
    <source>
        <dbReference type="Proteomes" id="UP001146793"/>
    </source>
</evidence>
<comment type="caution">
    <text evidence="1">The sequence shown here is derived from an EMBL/GenBank/DDBJ whole genome shotgun (WGS) entry which is preliminary data.</text>
</comment>
<dbReference type="InterPro" id="IPR029071">
    <property type="entry name" value="Ubiquitin-like_domsf"/>
</dbReference>
<dbReference type="SUPFAM" id="SSF54236">
    <property type="entry name" value="Ubiquitin-like"/>
    <property type="match status" value="1"/>
</dbReference>
<name>A0AAV7Y2T9_9EUKA</name>
<organism evidence="1 2">
    <name type="scientific">Anaeramoeba flamelloides</name>
    <dbReference type="NCBI Taxonomy" id="1746091"/>
    <lineage>
        <taxon>Eukaryota</taxon>
        <taxon>Metamonada</taxon>
        <taxon>Anaeramoebidae</taxon>
        <taxon>Anaeramoeba</taxon>
    </lineage>
</organism>
<dbReference type="EMBL" id="JANTQA010000075">
    <property type="protein sequence ID" value="KAJ3423854.1"/>
    <property type="molecule type" value="Genomic_DNA"/>
</dbReference>
<dbReference type="Gene3D" id="3.10.20.90">
    <property type="entry name" value="Phosphatidylinositol 3-kinase Catalytic Subunit, Chain A, domain 1"/>
    <property type="match status" value="1"/>
</dbReference>
<dbReference type="Proteomes" id="UP001146793">
    <property type="component" value="Unassembled WGS sequence"/>
</dbReference>
<gene>
    <name evidence="1" type="ORF">M0812_29485</name>
</gene>
<reference evidence="1" key="1">
    <citation type="submission" date="2022-08" db="EMBL/GenBank/DDBJ databases">
        <title>Novel sulphate-reducing endosymbionts in the free-living metamonad Anaeramoeba.</title>
        <authorList>
            <person name="Jerlstrom-Hultqvist J."/>
            <person name="Cepicka I."/>
            <person name="Gallot-Lavallee L."/>
            <person name="Salas-Leiva D."/>
            <person name="Curtis B.A."/>
            <person name="Zahonova K."/>
            <person name="Pipaliya S."/>
            <person name="Dacks J."/>
            <person name="Roger A.J."/>
        </authorList>
    </citation>
    <scope>NUCLEOTIDE SEQUENCE</scope>
    <source>
        <strain evidence="1">Busselton2</strain>
    </source>
</reference>
<evidence type="ECO:0000313" key="1">
    <source>
        <dbReference type="EMBL" id="KAJ3423854.1"/>
    </source>
</evidence>
<dbReference type="AlphaFoldDB" id="A0AAV7Y2T9"/>
<protein>
    <submittedName>
        <fullName evidence="1">Uncharacterized protein</fullName>
    </submittedName>
</protein>
<proteinExistence type="predicted"/>
<accession>A0AAV7Y2T9</accession>